<evidence type="ECO:0008006" key="3">
    <source>
        <dbReference type="Google" id="ProtNLM"/>
    </source>
</evidence>
<accession>A0ABD6E6D7</accession>
<protein>
    <recommendedName>
        <fullName evidence="3">LITAF domain-containing protein</fullName>
    </recommendedName>
</protein>
<dbReference type="Proteomes" id="UP001608902">
    <property type="component" value="Unassembled WGS sequence"/>
</dbReference>
<reference evidence="1 2" key="1">
    <citation type="submission" date="2024-08" db="EMBL/GenBank/DDBJ databases">
        <title>Gnathostoma spinigerum genome.</title>
        <authorList>
            <person name="Gonzalez-Bertolin B."/>
            <person name="Monzon S."/>
            <person name="Zaballos A."/>
            <person name="Jimenez P."/>
            <person name="Dekumyoy P."/>
            <person name="Varona S."/>
            <person name="Cuesta I."/>
            <person name="Sumanam S."/>
            <person name="Adisakwattana P."/>
            <person name="Gasser R.B."/>
            <person name="Hernandez-Gonzalez A."/>
            <person name="Young N.D."/>
            <person name="Perteguer M.J."/>
        </authorList>
    </citation>
    <scope>NUCLEOTIDE SEQUENCE [LARGE SCALE GENOMIC DNA]</scope>
    <source>
        <strain evidence="1">AL3</strain>
        <tissue evidence="1">Liver</tissue>
    </source>
</reference>
<evidence type="ECO:0000313" key="1">
    <source>
        <dbReference type="EMBL" id="MFH4975126.1"/>
    </source>
</evidence>
<proteinExistence type="predicted"/>
<organism evidence="1 2">
    <name type="scientific">Gnathostoma spinigerum</name>
    <dbReference type="NCBI Taxonomy" id="75299"/>
    <lineage>
        <taxon>Eukaryota</taxon>
        <taxon>Metazoa</taxon>
        <taxon>Ecdysozoa</taxon>
        <taxon>Nematoda</taxon>
        <taxon>Chromadorea</taxon>
        <taxon>Rhabditida</taxon>
        <taxon>Spirurina</taxon>
        <taxon>Gnathostomatomorpha</taxon>
        <taxon>Gnathostomatoidea</taxon>
        <taxon>Gnathostomatidae</taxon>
        <taxon>Gnathostoma</taxon>
    </lineage>
</organism>
<dbReference type="EMBL" id="JBGFUD010000729">
    <property type="protein sequence ID" value="MFH4975126.1"/>
    <property type="molecule type" value="Genomic_DNA"/>
</dbReference>
<dbReference type="AlphaFoldDB" id="A0ABD6E6D7"/>
<comment type="caution">
    <text evidence="1">The sequence shown here is derived from an EMBL/GenBank/DDBJ whole genome shotgun (WGS) entry which is preliminary data.</text>
</comment>
<sequence>MSAINVEQRQERQERPALAIDIRSLGKEPTQVICPMCHTSIITEVRRRLHCGLFRCSFLHYHHYCPICDTRIKARLVSRFIK</sequence>
<gene>
    <name evidence="1" type="ORF">AB6A40_001835</name>
</gene>
<evidence type="ECO:0000313" key="2">
    <source>
        <dbReference type="Proteomes" id="UP001608902"/>
    </source>
</evidence>
<name>A0ABD6E6D7_9BILA</name>
<keyword evidence="2" id="KW-1185">Reference proteome</keyword>